<evidence type="ECO:0000313" key="2">
    <source>
        <dbReference type="EMBL" id="KJX93183.1"/>
    </source>
</evidence>
<dbReference type="AlphaFoldDB" id="A0A0F4G739"/>
<dbReference type="PANTHER" id="PTHR48182">
    <property type="entry name" value="PROTEIN SERAC1"/>
    <property type="match status" value="1"/>
</dbReference>
<dbReference type="InterPro" id="IPR029058">
    <property type="entry name" value="AB_hydrolase_fold"/>
</dbReference>
<keyword evidence="3" id="KW-1185">Reference proteome</keyword>
<dbReference type="OrthoDB" id="443402at2759"/>
<sequence length="258" mass="27674">MRFGYASDWFGEELVKTRVSTIGAKLLKGLARARKSAPNRPLIFVAHSFGGLVVMSALWAAASSSAADHQIHDCAMGLVFLGTPFRGLHRSLSQGEVLLLSENPDVASSLDNLRVLQAGDGALIDLVNGYLSSAKGIKDRVTICVYEEKETNVAALVNKTVSKKVLLVDESSPTLDGCIKISRPCDHFALNKFVSPNLEAWEELAEALIEIKDKALNRSSTTLPTETSGGDTTKETFGKQRNTAECSASGKHSPTPSV</sequence>
<evidence type="ECO:0000313" key="3">
    <source>
        <dbReference type="Proteomes" id="UP000033647"/>
    </source>
</evidence>
<proteinExistence type="predicted"/>
<dbReference type="PANTHER" id="PTHR48182:SF3">
    <property type="entry name" value="DUF676 DOMAIN-CONTAINING PROTEIN"/>
    <property type="match status" value="1"/>
</dbReference>
<dbReference type="Proteomes" id="UP000033647">
    <property type="component" value="Unassembled WGS sequence"/>
</dbReference>
<protein>
    <submittedName>
        <fullName evidence="2">Uncharacterized protein</fullName>
    </submittedName>
</protein>
<accession>A0A0F4G739</accession>
<dbReference type="SUPFAM" id="SSF53474">
    <property type="entry name" value="alpha/beta-Hydrolases"/>
    <property type="match status" value="1"/>
</dbReference>
<dbReference type="InterPro" id="IPR052374">
    <property type="entry name" value="SERAC1"/>
</dbReference>
<feature type="compositionally biased region" description="Polar residues" evidence="1">
    <location>
        <begin position="220"/>
        <end position="231"/>
    </location>
</feature>
<feature type="region of interest" description="Disordered" evidence="1">
    <location>
        <begin position="220"/>
        <end position="258"/>
    </location>
</feature>
<dbReference type="Gene3D" id="3.40.50.1820">
    <property type="entry name" value="alpha/beta hydrolase"/>
    <property type="match status" value="1"/>
</dbReference>
<comment type="caution">
    <text evidence="2">The sequence shown here is derived from an EMBL/GenBank/DDBJ whole genome shotgun (WGS) entry which is preliminary data.</text>
</comment>
<gene>
    <name evidence="2" type="ORF">TI39_contig4372g00015</name>
</gene>
<organism evidence="2 3">
    <name type="scientific">Zymoseptoria brevis</name>
    <dbReference type="NCBI Taxonomy" id="1047168"/>
    <lineage>
        <taxon>Eukaryota</taxon>
        <taxon>Fungi</taxon>
        <taxon>Dikarya</taxon>
        <taxon>Ascomycota</taxon>
        <taxon>Pezizomycotina</taxon>
        <taxon>Dothideomycetes</taxon>
        <taxon>Dothideomycetidae</taxon>
        <taxon>Mycosphaerellales</taxon>
        <taxon>Mycosphaerellaceae</taxon>
        <taxon>Zymoseptoria</taxon>
    </lineage>
</organism>
<name>A0A0F4G739_9PEZI</name>
<dbReference type="EMBL" id="LAFY01004331">
    <property type="protein sequence ID" value="KJX93183.1"/>
    <property type="molecule type" value="Genomic_DNA"/>
</dbReference>
<reference evidence="2 3" key="1">
    <citation type="submission" date="2015-03" db="EMBL/GenBank/DDBJ databases">
        <title>RNA-seq based gene annotation and comparative genomics of four Zymoseptoria species reveal species-specific pathogenicity related genes and transposable element activity.</title>
        <authorList>
            <person name="Grandaubert J."/>
            <person name="Bhattacharyya A."/>
            <person name="Stukenbrock E.H."/>
        </authorList>
    </citation>
    <scope>NUCLEOTIDE SEQUENCE [LARGE SCALE GENOMIC DNA]</scope>
    <source>
        <strain evidence="2 3">Zb18110</strain>
    </source>
</reference>
<feature type="compositionally biased region" description="Polar residues" evidence="1">
    <location>
        <begin position="239"/>
        <end position="258"/>
    </location>
</feature>
<evidence type="ECO:0000256" key="1">
    <source>
        <dbReference type="SAM" id="MobiDB-lite"/>
    </source>
</evidence>